<protein>
    <submittedName>
        <fullName evidence="3">Mg chelatase-like protein</fullName>
    </submittedName>
</protein>
<evidence type="ECO:0000259" key="2">
    <source>
        <dbReference type="Pfam" id="PF13335"/>
    </source>
</evidence>
<comment type="caution">
    <text evidence="3">The sequence shown here is derived from an EMBL/GenBank/DDBJ whole genome shotgun (WGS) entry which is preliminary data.</text>
</comment>
<feature type="domain" description="Mg chelatase-related protein C-terminal" evidence="2">
    <location>
        <begin position="408"/>
        <end position="499"/>
    </location>
</feature>
<sequence>MLKKIYGAALIGTKGVLVRCEADVEQGFPTITFIGSLAASVREAADRVRTALGNSGFHLEPRRVTLNLSPAELRKEGCAYDLPIAVSLLAAYGELPENLLTDTLFAGELSLSGEILPVRGVLSMVRCAAAAGLKRCFLPLENLREGSVIGGIDCYGVSTLAELSVLLRGRTPLPEPAVFSEESLPLEETPDFSDLAGQELVKRATLLAAGGRHNILYIGPAGTGKSMIASRLPYILPAMSREERLSVSEIYSISGLLPPDRPLMTKRPYRSPHHTVTGLALSGGGQKPRPGEISLAHEGVLFLDELPEYHAATLEVLRQPLEEHLVHIARVSGNYTFPANFQLVCAMNPCKCGFWPDRNRCRCTESQVRTYLSHISKPLLDRIDLCAETEAVPFAALQQKKRPKENPVMQRAVERVRNIQERRFQGSGIHFNAEMSPAQIEAYCSLCPEDSAFLESLYNTGAMSARALHKLLKVARTAADFDGSAEIQRAHLAEALAYRSPEEKYWGSISKLARQSIRYPHTRRQH</sequence>
<evidence type="ECO:0000313" key="3">
    <source>
        <dbReference type="EMBL" id="EHO18083.1"/>
    </source>
</evidence>
<dbReference type="SUPFAM" id="SSF52540">
    <property type="entry name" value="P-loop containing nucleoside triphosphate hydrolases"/>
    <property type="match status" value="1"/>
</dbReference>
<dbReference type="NCBIfam" id="TIGR00368">
    <property type="entry name" value="YifB family Mg chelatase-like AAA ATPase"/>
    <property type="match status" value="1"/>
</dbReference>
<dbReference type="InterPro" id="IPR020568">
    <property type="entry name" value="Ribosomal_Su5_D2-typ_SF"/>
</dbReference>
<accession>A0AA36Y6J8</accession>
<dbReference type="InterPro" id="IPR027417">
    <property type="entry name" value="P-loop_NTPase"/>
</dbReference>
<dbReference type="Pfam" id="PF01078">
    <property type="entry name" value="Mg_chelatase"/>
    <property type="match status" value="1"/>
</dbReference>
<dbReference type="Proteomes" id="UP000018466">
    <property type="component" value="Unassembled WGS sequence"/>
</dbReference>
<gene>
    <name evidence="3" type="ORF">HMPREF9623_00267</name>
</gene>
<evidence type="ECO:0000259" key="1">
    <source>
        <dbReference type="Pfam" id="PF01078"/>
    </source>
</evidence>
<dbReference type="InterPro" id="IPR045006">
    <property type="entry name" value="CHLI-like"/>
</dbReference>
<keyword evidence="4" id="KW-1185">Reference proteome</keyword>
<dbReference type="PANTHER" id="PTHR32039">
    <property type="entry name" value="MAGNESIUM-CHELATASE SUBUNIT CHLI"/>
    <property type="match status" value="1"/>
</dbReference>
<dbReference type="InterPro" id="IPR004482">
    <property type="entry name" value="Mg_chelat-rel"/>
</dbReference>
<dbReference type="InterPro" id="IPR014721">
    <property type="entry name" value="Ribsml_uS5_D2-typ_fold_subgr"/>
</dbReference>
<proteinExistence type="predicted"/>
<reference evidence="3 4" key="1">
    <citation type="submission" date="2011-10" db="EMBL/GenBank/DDBJ databases">
        <title>The Genome Sequence of Lachnospiraceae bacterium ACC2.</title>
        <authorList>
            <consortium name="The Broad Institute Genome Sequencing Platform"/>
            <person name="Earl A."/>
            <person name="Ward D."/>
            <person name="Feldgarden M."/>
            <person name="Gevers D."/>
            <person name="Sizova M."/>
            <person name="Hazen A."/>
            <person name="Epstein S."/>
            <person name="Young S.K."/>
            <person name="Zeng Q."/>
            <person name="Gargeya S."/>
            <person name="Fitzgerald M."/>
            <person name="Haas B."/>
            <person name="Abouelleil A."/>
            <person name="Alvarado L."/>
            <person name="Arachchi H.M."/>
            <person name="Berlin A."/>
            <person name="Brown A."/>
            <person name="Chapman S.B."/>
            <person name="Chen Z."/>
            <person name="Dunbar C."/>
            <person name="Freedman E."/>
            <person name="Gearin G."/>
            <person name="Goldberg J."/>
            <person name="Griggs A."/>
            <person name="Gujja S."/>
            <person name="Heiman D."/>
            <person name="Howarth C."/>
            <person name="Larson L."/>
            <person name="Lui A."/>
            <person name="MacDonald P.J.P."/>
            <person name="Montmayeur A."/>
            <person name="Murphy C."/>
            <person name="Neiman D."/>
            <person name="Pearson M."/>
            <person name="Priest M."/>
            <person name="Roberts A."/>
            <person name="Saif S."/>
            <person name="Shea T."/>
            <person name="Shenoy N."/>
            <person name="Sisk P."/>
            <person name="Stolte C."/>
            <person name="Sykes S."/>
            <person name="Wortman J."/>
            <person name="Nusbaum C."/>
            <person name="Birren B."/>
        </authorList>
    </citation>
    <scope>NUCLEOTIDE SEQUENCE [LARGE SCALE GENOMIC DNA]</scope>
    <source>
        <strain evidence="3 4">ACC2</strain>
    </source>
</reference>
<dbReference type="InterPro" id="IPR000523">
    <property type="entry name" value="Mg_chelatse_chII-like_cat_dom"/>
</dbReference>
<organism evidence="3 4">
    <name type="scientific">Stomatobaculum longum</name>
    <dbReference type="NCBI Taxonomy" id="796942"/>
    <lineage>
        <taxon>Bacteria</taxon>
        <taxon>Bacillati</taxon>
        <taxon>Bacillota</taxon>
        <taxon>Clostridia</taxon>
        <taxon>Lachnospirales</taxon>
        <taxon>Lachnospiraceae</taxon>
        <taxon>Stomatobaculum</taxon>
    </lineage>
</organism>
<dbReference type="SUPFAM" id="SSF54211">
    <property type="entry name" value="Ribosomal protein S5 domain 2-like"/>
    <property type="match status" value="1"/>
</dbReference>
<dbReference type="EMBL" id="AGEL01000003">
    <property type="protein sequence ID" value="EHO18083.1"/>
    <property type="molecule type" value="Genomic_DNA"/>
</dbReference>
<name>A0AA36Y6J8_9FIRM</name>
<dbReference type="AlphaFoldDB" id="A0AA36Y6J8"/>
<dbReference type="PANTHER" id="PTHR32039:SF7">
    <property type="entry name" value="COMPETENCE PROTEIN COMM"/>
    <property type="match status" value="1"/>
</dbReference>
<dbReference type="Pfam" id="PF13335">
    <property type="entry name" value="Mg_chelatase_C"/>
    <property type="match status" value="1"/>
</dbReference>
<dbReference type="InterPro" id="IPR025158">
    <property type="entry name" value="Mg_chelat-rel_C"/>
</dbReference>
<dbReference type="RefSeq" id="WP_009532102.1">
    <property type="nucleotide sequence ID" value="NZ_JH590861.1"/>
</dbReference>
<dbReference type="GO" id="GO:0005524">
    <property type="term" value="F:ATP binding"/>
    <property type="evidence" value="ECO:0007669"/>
    <property type="project" value="InterPro"/>
</dbReference>
<evidence type="ECO:0000313" key="4">
    <source>
        <dbReference type="Proteomes" id="UP000018466"/>
    </source>
</evidence>
<dbReference type="GeneID" id="86940063"/>
<dbReference type="Gene3D" id="3.30.230.10">
    <property type="match status" value="1"/>
</dbReference>
<feature type="domain" description="Magnesium chelatase ChlI-like catalytic" evidence="1">
    <location>
        <begin position="191"/>
        <end position="393"/>
    </location>
</feature>
<dbReference type="Gene3D" id="3.40.50.300">
    <property type="entry name" value="P-loop containing nucleotide triphosphate hydrolases"/>
    <property type="match status" value="1"/>
</dbReference>
<dbReference type="Pfam" id="PF13541">
    <property type="entry name" value="ChlI"/>
    <property type="match status" value="1"/>
</dbReference>